<keyword evidence="1" id="KW-0812">Transmembrane</keyword>
<name>A0A1I6HHH8_9EURY</name>
<organism evidence="3 4">
    <name type="scientific">Halogeometricum rufum</name>
    <dbReference type="NCBI Taxonomy" id="553469"/>
    <lineage>
        <taxon>Archaea</taxon>
        <taxon>Methanobacteriati</taxon>
        <taxon>Methanobacteriota</taxon>
        <taxon>Stenosarchaea group</taxon>
        <taxon>Halobacteria</taxon>
        <taxon>Halobacteriales</taxon>
        <taxon>Haloferacaceae</taxon>
        <taxon>Halogeometricum</taxon>
    </lineage>
</organism>
<keyword evidence="1" id="KW-0472">Membrane</keyword>
<dbReference type="AlphaFoldDB" id="A0A1I6HHH8"/>
<keyword evidence="1" id="KW-1133">Transmembrane helix</keyword>
<dbReference type="EMBL" id="FOYT01000002">
    <property type="protein sequence ID" value="SFR53824.1"/>
    <property type="molecule type" value="Genomic_DNA"/>
</dbReference>
<protein>
    <recommendedName>
        <fullName evidence="2">Inner membrane protein YgaP-like transmembrane domain-containing protein</fullName>
    </recommendedName>
</protein>
<dbReference type="Proteomes" id="UP000198531">
    <property type="component" value="Unassembled WGS sequence"/>
</dbReference>
<sequence>MDRPRNVGGADRVLRGVLGVWLSVVAVAAYLDDRRVTALVSAVAGAGLLQNAATGFCGCNAALGIDTTTDADDE</sequence>
<feature type="domain" description="Inner membrane protein YgaP-like transmembrane" evidence="2">
    <location>
        <begin position="5"/>
        <end position="68"/>
    </location>
</feature>
<dbReference type="Gene3D" id="6.10.140.1340">
    <property type="match status" value="1"/>
</dbReference>
<keyword evidence="4" id="KW-1185">Reference proteome</keyword>
<accession>A0A1I6HHH8</accession>
<dbReference type="RefSeq" id="WP_089807319.1">
    <property type="nucleotide sequence ID" value="NZ_FOYT01000002.1"/>
</dbReference>
<proteinExistence type="predicted"/>
<dbReference type="Pfam" id="PF11127">
    <property type="entry name" value="YgaP-like_TM"/>
    <property type="match status" value="1"/>
</dbReference>
<evidence type="ECO:0000313" key="3">
    <source>
        <dbReference type="EMBL" id="SFR53824.1"/>
    </source>
</evidence>
<dbReference type="OrthoDB" id="100832at2157"/>
<gene>
    <name evidence="3" type="ORF">SAMN04487947_2072</name>
</gene>
<dbReference type="InterPro" id="IPR021309">
    <property type="entry name" value="YgaP-like_TM"/>
</dbReference>
<evidence type="ECO:0000313" key="4">
    <source>
        <dbReference type="Proteomes" id="UP000198531"/>
    </source>
</evidence>
<feature type="transmembrane region" description="Helical" evidence="1">
    <location>
        <begin position="12"/>
        <end position="31"/>
    </location>
</feature>
<evidence type="ECO:0000259" key="2">
    <source>
        <dbReference type="Pfam" id="PF11127"/>
    </source>
</evidence>
<evidence type="ECO:0000256" key="1">
    <source>
        <dbReference type="SAM" id="Phobius"/>
    </source>
</evidence>
<reference evidence="4" key="1">
    <citation type="submission" date="2016-10" db="EMBL/GenBank/DDBJ databases">
        <authorList>
            <person name="Varghese N."/>
            <person name="Submissions S."/>
        </authorList>
    </citation>
    <scope>NUCLEOTIDE SEQUENCE [LARGE SCALE GENOMIC DNA]</scope>
    <source>
        <strain evidence="4">CGMCC 1.7736</strain>
    </source>
</reference>